<dbReference type="AlphaFoldDB" id="A0AAP3GY60"/>
<dbReference type="EMBL" id="JAKHLF010000010">
    <property type="protein sequence ID" value="MCZ3845100.1"/>
    <property type="molecule type" value="Genomic_DNA"/>
</dbReference>
<accession>A0AAP3GY60</accession>
<feature type="transmembrane region" description="Helical" evidence="1">
    <location>
        <begin position="326"/>
        <end position="350"/>
    </location>
</feature>
<proteinExistence type="predicted"/>
<feature type="transmembrane region" description="Helical" evidence="1">
    <location>
        <begin position="72"/>
        <end position="92"/>
    </location>
</feature>
<feature type="transmembrane region" description="Helical" evidence="1">
    <location>
        <begin position="362"/>
        <end position="386"/>
    </location>
</feature>
<keyword evidence="1" id="KW-1133">Transmembrane helix</keyword>
<evidence type="ECO:0000259" key="2">
    <source>
        <dbReference type="PROSITE" id="PS51105"/>
    </source>
</evidence>
<feature type="transmembrane region" description="Helical" evidence="1">
    <location>
        <begin position="181"/>
        <end position="203"/>
    </location>
</feature>
<dbReference type="PANTHER" id="PTHR33989:SF4">
    <property type="entry name" value="PTS SYSTEM N,N'-DIACETYLCHITOBIOSE-SPECIFIC EIIC COMPONENT"/>
    <property type="match status" value="1"/>
</dbReference>
<dbReference type="GO" id="GO:0009401">
    <property type="term" value="P:phosphoenolpyruvate-dependent sugar phosphotransferase system"/>
    <property type="evidence" value="ECO:0007669"/>
    <property type="project" value="InterPro"/>
</dbReference>
<dbReference type="PROSITE" id="PS51105">
    <property type="entry name" value="PTS_EIIC_TYPE_3"/>
    <property type="match status" value="1"/>
</dbReference>
<reference evidence="3" key="1">
    <citation type="submission" date="2022-01" db="EMBL/GenBank/DDBJ databases">
        <title>VMRC isolate genome collection.</title>
        <authorList>
            <person name="France M."/>
            <person name="Rutt L."/>
            <person name="Humphrys M."/>
            <person name="Ravel J."/>
        </authorList>
    </citation>
    <scope>NUCLEOTIDE SEQUENCE</scope>
    <source>
        <strain evidence="3">C0127B5</strain>
    </source>
</reference>
<dbReference type="InterPro" id="IPR051088">
    <property type="entry name" value="PTS_Sugar-EIIC/EIIB"/>
</dbReference>
<dbReference type="GO" id="GO:0016020">
    <property type="term" value="C:membrane"/>
    <property type="evidence" value="ECO:0007669"/>
    <property type="project" value="InterPro"/>
</dbReference>
<evidence type="ECO:0000256" key="1">
    <source>
        <dbReference type="SAM" id="Phobius"/>
    </source>
</evidence>
<dbReference type="InterPro" id="IPR004501">
    <property type="entry name" value="PTS_EIIC_3"/>
</dbReference>
<feature type="transmembrane region" description="Helical" evidence="1">
    <location>
        <begin position="287"/>
        <end position="306"/>
    </location>
</feature>
<feature type="domain" description="PTS EIIC type-3" evidence="2">
    <location>
        <begin position="1"/>
        <end position="412"/>
    </location>
</feature>
<dbReference type="Proteomes" id="UP001213015">
    <property type="component" value="Unassembled WGS sequence"/>
</dbReference>
<feature type="transmembrane region" description="Helical" evidence="1">
    <location>
        <begin position="140"/>
        <end position="160"/>
    </location>
</feature>
<dbReference type="PANTHER" id="PTHR33989">
    <property type="match status" value="1"/>
</dbReference>
<organism evidence="3 4">
    <name type="scientific">Lactobacillus mulieris</name>
    <dbReference type="NCBI Taxonomy" id="2508708"/>
    <lineage>
        <taxon>Bacteria</taxon>
        <taxon>Bacillati</taxon>
        <taxon>Bacillota</taxon>
        <taxon>Bacilli</taxon>
        <taxon>Lactobacillales</taxon>
        <taxon>Lactobacillaceae</taxon>
        <taxon>Lactobacillus</taxon>
    </lineage>
</organism>
<keyword evidence="3" id="KW-0762">Sugar transport</keyword>
<dbReference type="RefSeq" id="WP_006586001.1">
    <property type="nucleotide sequence ID" value="NZ_JAKHFC010000006.1"/>
</dbReference>
<feature type="transmembrane region" description="Helical" evidence="1">
    <location>
        <begin position="104"/>
        <end position="120"/>
    </location>
</feature>
<dbReference type="GO" id="GO:0008982">
    <property type="term" value="F:protein-N(PI)-phosphohistidine-sugar phosphotransferase activity"/>
    <property type="evidence" value="ECO:0007669"/>
    <property type="project" value="InterPro"/>
</dbReference>
<keyword evidence="1" id="KW-0812">Transmembrane</keyword>
<evidence type="ECO:0000313" key="3">
    <source>
        <dbReference type="EMBL" id="MCZ3845100.1"/>
    </source>
</evidence>
<keyword evidence="3" id="KW-0813">Transport</keyword>
<name>A0AAP3GY60_9LACO</name>
<gene>
    <name evidence="3" type="ORF">L2422_06275</name>
</gene>
<feature type="transmembrane region" description="Helical" evidence="1">
    <location>
        <begin position="223"/>
        <end position="242"/>
    </location>
</feature>
<comment type="caution">
    <text evidence="3">The sequence shown here is derived from an EMBL/GenBank/DDBJ whole genome shotgun (WGS) entry which is preliminary data.</text>
</comment>
<keyword evidence="1" id="KW-0472">Membrane</keyword>
<evidence type="ECO:0000313" key="4">
    <source>
        <dbReference type="Proteomes" id="UP001213015"/>
    </source>
</evidence>
<feature type="transmembrane region" description="Helical" evidence="1">
    <location>
        <begin position="20"/>
        <end position="42"/>
    </location>
</feature>
<protein>
    <submittedName>
        <fullName evidence="3">PTS sugar transporter subunit IIC</fullName>
    </submittedName>
</protein>
<feature type="transmembrane region" description="Helical" evidence="1">
    <location>
        <begin position="392"/>
        <end position="413"/>
    </location>
</feature>
<sequence length="459" mass="51132">MEERLVKVLLKLREKSFFRAVQRTFAMLAPFVLIAAIFQGIYNSFLLPNSIFFNILGFDNVLSHAAFRSLRFVFSGVSWAIFGTFGVFAAYYMALYTARIYDKDSKLAGISAIFVLFFIREPRQNFDLTSLNLKMLSVKTMLWALIIGYIVGQIFHLLGAKYQDHKYEHVAGIKERALASFKPIVASVGLAIVTGTLINFLQINVAQSSYITGVASSVITSNNLLISIPLVTFSIFLHWLGIGTPIMAIFESTNSGAATANFNYALTHGSSWNVPYKYLGSSLVQSYGTLSGTAFVFSLIVVILLIDKNKYNKVVAKASLFPVMFNSIYGFWVAFPIYLNPLILIPLLLVPLANMVASSFAIFLHLVPVSVYPVLSGTPGVLIPYIGTNGSWQALLLTALLLVMDVFIVMPFYKIHMNVEAKLEELDKQRDAGLLPLKKQNKFVKSKEKNNEKITAEQR</sequence>